<sequence>MTTTIPTRKLPPDVIWEILSHLAAPQAGTGTDVESYTENPHPVPWELALIDRAWRECALQSRGLWTKIHVGYYRYTADALVRLEVQLRRCGTNLLDVTLANDKLFKVLQDSPALLASCCRWETLRLLLEDSYSTVEFDFTEGNFESLRRLEIFCTFASDSAEDIPEFPDISNTPNLSELILTDSEFECISPNVTLDWEQITHLRVFFDSPDAFYDTAPTASNLVELALHIHLPDNDDTTASAVAVFPRLKRLYVHEADWLNFLRAPALRELTCRASRLRPLIYFTFRSKIMGLLRTLILTGFDDSREALSKLMDVFSGLTKLAVMDCRFPGSEPAWETPFYLFSGLNAVPNNIGVRPCPQLEAFVYSCFVAPSEDMEAFFEMVKTRICSAERKEGEEGERCLRYVRYFWGINPYPERSSYEEEVRDLRAGGLDIELTQSGLDAFDEITRGWLGDREEEEGADEDEKEGYGEEEDVDSEEEEEEESD</sequence>
<dbReference type="Proteomes" id="UP001362999">
    <property type="component" value="Unassembled WGS sequence"/>
</dbReference>
<comment type="caution">
    <text evidence="2">The sequence shown here is derived from an EMBL/GenBank/DDBJ whole genome shotgun (WGS) entry which is preliminary data.</text>
</comment>
<dbReference type="AlphaFoldDB" id="A0AAV9Z098"/>
<evidence type="ECO:0000313" key="3">
    <source>
        <dbReference type="Proteomes" id="UP001362999"/>
    </source>
</evidence>
<protein>
    <recommendedName>
        <fullName evidence="4">F-box domain-containing protein</fullName>
    </recommendedName>
</protein>
<evidence type="ECO:0008006" key="4">
    <source>
        <dbReference type="Google" id="ProtNLM"/>
    </source>
</evidence>
<evidence type="ECO:0000256" key="1">
    <source>
        <dbReference type="SAM" id="MobiDB-lite"/>
    </source>
</evidence>
<feature type="region of interest" description="Disordered" evidence="1">
    <location>
        <begin position="447"/>
        <end position="486"/>
    </location>
</feature>
<organism evidence="2 3">
    <name type="scientific">Favolaschia claudopus</name>
    <dbReference type="NCBI Taxonomy" id="2862362"/>
    <lineage>
        <taxon>Eukaryota</taxon>
        <taxon>Fungi</taxon>
        <taxon>Dikarya</taxon>
        <taxon>Basidiomycota</taxon>
        <taxon>Agaricomycotina</taxon>
        <taxon>Agaricomycetes</taxon>
        <taxon>Agaricomycetidae</taxon>
        <taxon>Agaricales</taxon>
        <taxon>Marasmiineae</taxon>
        <taxon>Mycenaceae</taxon>
        <taxon>Favolaschia</taxon>
    </lineage>
</organism>
<dbReference type="SUPFAM" id="SSF52047">
    <property type="entry name" value="RNI-like"/>
    <property type="match status" value="1"/>
</dbReference>
<evidence type="ECO:0000313" key="2">
    <source>
        <dbReference type="EMBL" id="KAK6966642.1"/>
    </source>
</evidence>
<name>A0AAV9Z098_9AGAR</name>
<dbReference type="Gene3D" id="3.80.10.10">
    <property type="entry name" value="Ribonuclease Inhibitor"/>
    <property type="match status" value="1"/>
</dbReference>
<proteinExistence type="predicted"/>
<dbReference type="InterPro" id="IPR032675">
    <property type="entry name" value="LRR_dom_sf"/>
</dbReference>
<gene>
    <name evidence="2" type="ORF">R3P38DRAFT_906776</name>
</gene>
<keyword evidence="3" id="KW-1185">Reference proteome</keyword>
<dbReference type="EMBL" id="JAWWNJ010000263">
    <property type="protein sequence ID" value="KAK6966642.1"/>
    <property type="molecule type" value="Genomic_DNA"/>
</dbReference>
<accession>A0AAV9Z098</accession>
<feature type="compositionally biased region" description="Acidic residues" evidence="1">
    <location>
        <begin position="455"/>
        <end position="486"/>
    </location>
</feature>
<reference evidence="2 3" key="1">
    <citation type="journal article" date="2024" name="J Genomics">
        <title>Draft genome sequencing and assembly of Favolaschia claudopus CIRM-BRFM 2984 isolated from oak limbs.</title>
        <authorList>
            <person name="Navarro D."/>
            <person name="Drula E."/>
            <person name="Chaduli D."/>
            <person name="Cazenave R."/>
            <person name="Ahrendt S."/>
            <person name="Wang J."/>
            <person name="Lipzen A."/>
            <person name="Daum C."/>
            <person name="Barry K."/>
            <person name="Grigoriev I.V."/>
            <person name="Favel A."/>
            <person name="Rosso M.N."/>
            <person name="Martin F."/>
        </authorList>
    </citation>
    <scope>NUCLEOTIDE SEQUENCE [LARGE SCALE GENOMIC DNA]</scope>
    <source>
        <strain evidence="2 3">CIRM-BRFM 2984</strain>
    </source>
</reference>